<dbReference type="PANTHER" id="PTHR13452:SF10">
    <property type="entry name" value="THUMP DOMAIN-CONTAINING PROTEIN 1"/>
    <property type="match status" value="1"/>
</dbReference>
<evidence type="ECO:0000256" key="1">
    <source>
        <dbReference type="PROSITE-ProRule" id="PRU00529"/>
    </source>
</evidence>
<dbReference type="Gene3D" id="3.30.2300.10">
    <property type="entry name" value="THUMP superfamily"/>
    <property type="match status" value="1"/>
</dbReference>
<evidence type="ECO:0000313" key="4">
    <source>
        <dbReference type="EMBL" id="RXI03193.1"/>
    </source>
</evidence>
<gene>
    <name evidence="4" type="ORF">DVH24_003845</name>
</gene>
<dbReference type="InterPro" id="IPR004114">
    <property type="entry name" value="THUMP_dom"/>
</dbReference>
<proteinExistence type="predicted"/>
<keyword evidence="1" id="KW-0694">RNA-binding</keyword>
<dbReference type="GO" id="GO:0006400">
    <property type="term" value="P:tRNA modification"/>
    <property type="evidence" value="ECO:0007669"/>
    <property type="project" value="InterPro"/>
</dbReference>
<feature type="compositionally biased region" description="Basic and acidic residues" evidence="2">
    <location>
        <begin position="185"/>
        <end position="209"/>
    </location>
</feature>
<keyword evidence="5" id="KW-1185">Reference proteome</keyword>
<dbReference type="SMART" id="SM00981">
    <property type="entry name" value="THUMP"/>
    <property type="match status" value="1"/>
</dbReference>
<feature type="compositionally biased region" description="Basic and acidic residues" evidence="2">
    <location>
        <begin position="166"/>
        <end position="178"/>
    </location>
</feature>
<organism evidence="4 5">
    <name type="scientific">Malus domestica</name>
    <name type="common">Apple</name>
    <name type="synonym">Pyrus malus</name>
    <dbReference type="NCBI Taxonomy" id="3750"/>
    <lineage>
        <taxon>Eukaryota</taxon>
        <taxon>Viridiplantae</taxon>
        <taxon>Streptophyta</taxon>
        <taxon>Embryophyta</taxon>
        <taxon>Tracheophyta</taxon>
        <taxon>Spermatophyta</taxon>
        <taxon>Magnoliopsida</taxon>
        <taxon>eudicotyledons</taxon>
        <taxon>Gunneridae</taxon>
        <taxon>Pentapetalae</taxon>
        <taxon>rosids</taxon>
        <taxon>fabids</taxon>
        <taxon>Rosales</taxon>
        <taxon>Rosaceae</taxon>
        <taxon>Amygdaloideae</taxon>
        <taxon>Maleae</taxon>
        <taxon>Malus</taxon>
    </lineage>
</organism>
<accession>A0A498KCD7</accession>
<reference evidence="4 5" key="1">
    <citation type="submission" date="2018-10" db="EMBL/GenBank/DDBJ databases">
        <title>A high-quality apple genome assembly.</title>
        <authorList>
            <person name="Hu J."/>
        </authorList>
    </citation>
    <scope>NUCLEOTIDE SEQUENCE [LARGE SCALE GENOMIC DNA]</scope>
    <source>
        <strain evidence="5">cv. HFTH1</strain>
        <tissue evidence="4">Young leaf</tissue>
    </source>
</reference>
<dbReference type="SUPFAM" id="SSF143437">
    <property type="entry name" value="THUMP domain-like"/>
    <property type="match status" value="1"/>
</dbReference>
<feature type="region of interest" description="Disordered" evidence="2">
    <location>
        <begin position="103"/>
        <end position="209"/>
    </location>
</feature>
<dbReference type="FunFam" id="3.30.2300.10:FF:000001">
    <property type="entry name" value="THUMP domain-containing protein 1"/>
    <property type="match status" value="1"/>
</dbReference>
<comment type="caution">
    <text evidence="4">The sequence shown here is derived from an EMBL/GenBank/DDBJ whole genome shotgun (WGS) entry which is preliminary data.</text>
</comment>
<feature type="compositionally biased region" description="Basic and acidic residues" evidence="2">
    <location>
        <begin position="135"/>
        <end position="153"/>
    </location>
</feature>
<protein>
    <recommendedName>
        <fullName evidence="3">THUMP domain-containing protein</fullName>
    </recommendedName>
</protein>
<dbReference type="PANTHER" id="PTHR13452">
    <property type="entry name" value="THUMP DOMAIN CONTAINING PROTEIN 1-RELATED"/>
    <property type="match status" value="1"/>
</dbReference>
<dbReference type="Proteomes" id="UP000290289">
    <property type="component" value="Chromosome 3"/>
</dbReference>
<dbReference type="EMBL" id="RDQH01000329">
    <property type="protein sequence ID" value="RXI03193.1"/>
    <property type="molecule type" value="Genomic_DNA"/>
</dbReference>
<feature type="domain" description="THUMP" evidence="3">
    <location>
        <begin position="303"/>
        <end position="409"/>
    </location>
</feature>
<dbReference type="CDD" id="cd11717">
    <property type="entry name" value="THUMP_THUMPD1_like"/>
    <property type="match status" value="1"/>
</dbReference>
<name>A0A498KCD7_MALDO</name>
<dbReference type="AlphaFoldDB" id="A0A498KCD7"/>
<evidence type="ECO:0000313" key="5">
    <source>
        <dbReference type="Proteomes" id="UP000290289"/>
    </source>
</evidence>
<evidence type="ECO:0000256" key="2">
    <source>
        <dbReference type="SAM" id="MobiDB-lite"/>
    </source>
</evidence>
<dbReference type="STRING" id="3750.A0A498KCD7"/>
<sequence>MRERVEFLQKLGLSVDDITEYPLMLGCSVRKYVIPVLAYLEKIGIPRSKQKAVKKKGAYPLHPGVEGFFITCDGGRERQASQEAINVIDSFYEELVSGKDSGLNLSEAPSKPSNKKIVFSYSDSSSSEGDDDDDEKKQEGDEKKQGEDKKQEGEDKEAEEEGEVGEESKGDSRSDDASHNNATSEKSEHQKKNDACDENKTGENTDDKKEDNLNKEICANEAEEPPAKKQCLGTDSSKCTIPYKVEEKSIDKLIEAELQELGDKNKRRFFTLESGCNGVVFVQMRKREGDPSPSSIVQHMMTSAAATKKHMSRFILRVLPIEVACYSSEEEISRAIKPLLEQHFPVETQNPRKFAVLYEARANTGIDRMKIINAVAKSVPAPHKVDLNNPDKTIVVEICRTICLIGVVDKYKQLAKYNLRQLTSSKP</sequence>
<feature type="compositionally biased region" description="Acidic residues" evidence="2">
    <location>
        <begin position="154"/>
        <end position="165"/>
    </location>
</feature>
<dbReference type="InterPro" id="IPR040183">
    <property type="entry name" value="THUMPD1-like"/>
</dbReference>
<dbReference type="Pfam" id="PF02926">
    <property type="entry name" value="THUMP"/>
    <property type="match status" value="1"/>
</dbReference>
<dbReference type="PROSITE" id="PS51165">
    <property type="entry name" value="THUMP"/>
    <property type="match status" value="1"/>
</dbReference>
<evidence type="ECO:0000259" key="3">
    <source>
        <dbReference type="PROSITE" id="PS51165"/>
    </source>
</evidence>
<dbReference type="GO" id="GO:0003723">
    <property type="term" value="F:RNA binding"/>
    <property type="evidence" value="ECO:0007669"/>
    <property type="project" value="UniProtKB-UniRule"/>
</dbReference>